<dbReference type="PRINTS" id="PR01840">
    <property type="entry name" value="TATCFAMILY"/>
</dbReference>
<name>A0A023X4W5_RUBRA</name>
<dbReference type="InterPro" id="IPR002033">
    <property type="entry name" value="TatC"/>
</dbReference>
<evidence type="ECO:0000256" key="5">
    <source>
        <dbReference type="ARBA" id="ARBA00023010"/>
    </source>
</evidence>
<feature type="transmembrane region" description="Helical" evidence="7">
    <location>
        <begin position="83"/>
        <end position="105"/>
    </location>
</feature>
<dbReference type="GO" id="GO:0043953">
    <property type="term" value="P:protein transport by the Tat complex"/>
    <property type="evidence" value="ECO:0007669"/>
    <property type="project" value="UniProtKB-UniRule"/>
</dbReference>
<proteinExistence type="inferred from homology"/>
<accession>A0A023X4W5</accession>
<dbReference type="EMBL" id="JAWXXX010000001">
    <property type="protein sequence ID" value="MDX5894436.1"/>
    <property type="molecule type" value="Genomic_DNA"/>
</dbReference>
<dbReference type="GO" id="GO:0009977">
    <property type="term" value="F:proton motive force dependent protein transmembrane transporter activity"/>
    <property type="evidence" value="ECO:0007669"/>
    <property type="project" value="TreeGrafter"/>
</dbReference>
<keyword evidence="7" id="KW-1003">Cell membrane</keyword>
<dbReference type="PANTHER" id="PTHR30371">
    <property type="entry name" value="SEC-INDEPENDENT PROTEIN TRANSLOCASE PROTEIN TATC"/>
    <property type="match status" value="1"/>
</dbReference>
<keyword evidence="7" id="KW-0813">Transport</keyword>
<evidence type="ECO:0000256" key="3">
    <source>
        <dbReference type="ARBA" id="ARBA00022927"/>
    </source>
</evidence>
<protein>
    <recommendedName>
        <fullName evidence="7">Sec-independent protein translocase protein TatC</fullName>
    </recommendedName>
</protein>
<evidence type="ECO:0000256" key="8">
    <source>
        <dbReference type="SAM" id="MobiDB-lite"/>
    </source>
</evidence>
<evidence type="ECO:0000313" key="10">
    <source>
        <dbReference type="EMBL" id="MDX5894436.1"/>
    </source>
</evidence>
<reference evidence="10" key="2">
    <citation type="submission" date="2023-11" db="EMBL/GenBank/DDBJ databases">
        <title>MicrobeMod: A computational toolkit for identifying prokaryotic methylation and restriction-modification with nanopore sequencing.</title>
        <authorList>
            <person name="Crits-Christoph A."/>
            <person name="Kang S.C."/>
            <person name="Lee H."/>
            <person name="Ostrov N."/>
        </authorList>
    </citation>
    <scope>NUCLEOTIDE SEQUENCE</scope>
    <source>
        <strain evidence="10">ATCC 51242</strain>
    </source>
</reference>
<keyword evidence="4 7" id="KW-1133">Transmembrane helix</keyword>
<comment type="similarity">
    <text evidence="7">Belongs to the TatC family.</text>
</comment>
<dbReference type="KEGG" id="rrd:RradSPS_1747"/>
<dbReference type="GO" id="GO:0033281">
    <property type="term" value="C:TAT protein transport complex"/>
    <property type="evidence" value="ECO:0007669"/>
    <property type="project" value="UniProtKB-UniRule"/>
</dbReference>
<evidence type="ECO:0000256" key="7">
    <source>
        <dbReference type="HAMAP-Rule" id="MF_00902"/>
    </source>
</evidence>
<evidence type="ECO:0000256" key="1">
    <source>
        <dbReference type="ARBA" id="ARBA00004141"/>
    </source>
</evidence>
<keyword evidence="6 7" id="KW-0472">Membrane</keyword>
<feature type="transmembrane region" description="Helical" evidence="7">
    <location>
        <begin position="34"/>
        <end position="53"/>
    </location>
</feature>
<comment type="function">
    <text evidence="7">Part of the twin-arginine translocation (Tat) system that transports large folded proteins containing a characteristic twin-arginine motif in their signal peptide across membranes. Together with TatB, TatC is part of a receptor directly interacting with Tat signal peptides.</text>
</comment>
<comment type="subcellular location">
    <subcellularLocation>
        <location evidence="7">Cell membrane</location>
        <topology evidence="7">Multi-pass membrane protein</topology>
    </subcellularLocation>
    <subcellularLocation>
        <location evidence="1">Membrane</location>
        <topology evidence="1">Multi-pass membrane protein</topology>
    </subcellularLocation>
</comment>
<dbReference type="RefSeq" id="WP_051589617.1">
    <property type="nucleotide sequence ID" value="NZ_CP007514.1"/>
</dbReference>
<feature type="transmembrane region" description="Helical" evidence="7">
    <location>
        <begin position="117"/>
        <end position="147"/>
    </location>
</feature>
<evidence type="ECO:0000313" key="9">
    <source>
        <dbReference type="EMBL" id="AHY47030.1"/>
    </source>
</evidence>
<evidence type="ECO:0000256" key="6">
    <source>
        <dbReference type="ARBA" id="ARBA00023136"/>
    </source>
</evidence>
<comment type="caution">
    <text evidence="7">Lacks conserved residue(s) required for the propagation of feature annotation.</text>
</comment>
<dbReference type="OrthoDB" id="9777044at2"/>
<dbReference type="eggNOG" id="COG0805">
    <property type="taxonomic scope" value="Bacteria"/>
</dbReference>
<feature type="compositionally biased region" description="Acidic residues" evidence="8">
    <location>
        <begin position="256"/>
        <end position="272"/>
    </location>
</feature>
<dbReference type="Proteomes" id="UP001281130">
    <property type="component" value="Unassembled WGS sequence"/>
</dbReference>
<dbReference type="GO" id="GO:0065002">
    <property type="term" value="P:intracellular protein transmembrane transport"/>
    <property type="evidence" value="ECO:0007669"/>
    <property type="project" value="TreeGrafter"/>
</dbReference>
<sequence>MASSPLKAFLRPSDEANMTLVEHLDELRSRIIKVALVFVVGAIFGWIFKAYVFDFLMAPAPETMDETLQFTSVTDPIFTDLKLALYTGLMITLPVLFYQAWAFVAPAVGEMGRLFTYTLITLASLLFVGGVAFGYYLVLPIALNFLIGWDPSRFSEIITAEAYLRFITRFLLAFGVAFEVPAATFVGAKMGLVNAEFMRKYRRHAIMVNAVIAAFITPADPFSMIMLAVPLVLLYEVSIFIAARVNPAVEETLQEALDDEGEELEDEYEEDYDRTGGR</sequence>
<dbReference type="PATRIC" id="fig|42256.3.peg.1771"/>
<feature type="region of interest" description="Disordered" evidence="8">
    <location>
        <begin position="256"/>
        <end position="278"/>
    </location>
</feature>
<dbReference type="STRING" id="42256.RradSPS_1747"/>
<evidence type="ECO:0000256" key="2">
    <source>
        <dbReference type="ARBA" id="ARBA00022692"/>
    </source>
</evidence>
<keyword evidence="5 7" id="KW-0811">Translocation</keyword>
<dbReference type="Proteomes" id="UP000025229">
    <property type="component" value="Chromosome"/>
</dbReference>
<organism evidence="9 11">
    <name type="scientific">Rubrobacter radiotolerans</name>
    <name type="common">Arthrobacter radiotolerans</name>
    <dbReference type="NCBI Taxonomy" id="42256"/>
    <lineage>
        <taxon>Bacteria</taxon>
        <taxon>Bacillati</taxon>
        <taxon>Actinomycetota</taxon>
        <taxon>Rubrobacteria</taxon>
        <taxon>Rubrobacterales</taxon>
        <taxon>Rubrobacteraceae</taxon>
        <taxon>Rubrobacter</taxon>
    </lineage>
</organism>
<dbReference type="HOGENOM" id="CLU_031942_3_3_11"/>
<dbReference type="NCBIfam" id="TIGR00945">
    <property type="entry name" value="tatC"/>
    <property type="match status" value="1"/>
</dbReference>
<dbReference type="HAMAP" id="MF_00902">
    <property type="entry name" value="TatC"/>
    <property type="match status" value="1"/>
</dbReference>
<gene>
    <name evidence="7 10" type="primary">tatC</name>
    <name evidence="9" type="ORF">RradSPS_1747</name>
    <name evidence="10" type="ORF">SIL72_10400</name>
</gene>
<dbReference type="PANTHER" id="PTHR30371:SF0">
    <property type="entry name" value="SEC-INDEPENDENT PROTEIN TRANSLOCASE PROTEIN TATC, CHLOROPLASTIC-RELATED"/>
    <property type="match status" value="1"/>
</dbReference>
<keyword evidence="3 7" id="KW-0653">Protein transport</keyword>
<dbReference type="Pfam" id="PF00902">
    <property type="entry name" value="TatC"/>
    <property type="match status" value="1"/>
</dbReference>
<evidence type="ECO:0000313" key="11">
    <source>
        <dbReference type="Proteomes" id="UP000025229"/>
    </source>
</evidence>
<keyword evidence="11" id="KW-1185">Reference proteome</keyword>
<dbReference type="EMBL" id="CP007514">
    <property type="protein sequence ID" value="AHY47030.1"/>
    <property type="molecule type" value="Genomic_DNA"/>
</dbReference>
<comment type="subunit">
    <text evidence="7">The Tat system comprises two distinct complexes: a TatABC complex, containing multiple copies of TatA, TatB and TatC subunits, and a separate TatA complex, containing only TatA subunits. Substrates initially bind to the TatABC complex, which probably triggers association of the separate TatA complex to form the active translocon.</text>
</comment>
<evidence type="ECO:0000256" key="4">
    <source>
        <dbReference type="ARBA" id="ARBA00022989"/>
    </source>
</evidence>
<reference evidence="9 11" key="1">
    <citation type="submission" date="2014-03" db="EMBL/GenBank/DDBJ databases">
        <title>Complete genome sequence of the Radio-Resistant Rubrobacter radiotolerans RSPS-4.</title>
        <authorList>
            <person name="Egas C.C."/>
            <person name="Barroso C.C."/>
            <person name="Froufe H.J.C."/>
            <person name="Pacheco J.J."/>
            <person name="Albuquerque L.L."/>
            <person name="da Costa M.M.S."/>
        </authorList>
    </citation>
    <scope>NUCLEOTIDE SEQUENCE [LARGE SCALE GENOMIC DNA]</scope>
    <source>
        <strain evidence="9 11">RSPS-4</strain>
    </source>
</reference>
<dbReference type="AlphaFoldDB" id="A0A023X4W5"/>
<keyword evidence="2 7" id="KW-0812">Transmembrane</keyword>
<feature type="transmembrane region" description="Helical" evidence="7">
    <location>
        <begin position="167"/>
        <end position="188"/>
    </location>
</feature>